<keyword evidence="5" id="KW-1185">Reference proteome</keyword>
<keyword evidence="1" id="KW-0479">Metal-binding</keyword>
<dbReference type="SUPFAM" id="SSF48264">
    <property type="entry name" value="Cytochrome P450"/>
    <property type="match status" value="1"/>
</dbReference>
<dbReference type="InParanoid" id="A0A0R0LDB9"/>
<dbReference type="EMBL" id="CM000834">
    <property type="protein sequence ID" value="KRH74859.1"/>
    <property type="molecule type" value="Genomic_DNA"/>
</dbReference>
<name>A0A0R0LDB9_SOYBN</name>
<dbReference type="InterPro" id="IPR001128">
    <property type="entry name" value="Cyt_P450"/>
</dbReference>
<dbReference type="Proteomes" id="UP000008827">
    <property type="component" value="Chromosome 1"/>
</dbReference>
<evidence type="ECO:0000256" key="2">
    <source>
        <dbReference type="SAM" id="MobiDB-lite"/>
    </source>
</evidence>
<feature type="compositionally biased region" description="Polar residues" evidence="2">
    <location>
        <begin position="97"/>
        <end position="106"/>
    </location>
</feature>
<evidence type="ECO:0000256" key="1">
    <source>
        <dbReference type="RuleBase" id="RU000461"/>
    </source>
</evidence>
<organism evidence="3">
    <name type="scientific">Glycine max</name>
    <name type="common">Soybean</name>
    <name type="synonym">Glycine hispida</name>
    <dbReference type="NCBI Taxonomy" id="3847"/>
    <lineage>
        <taxon>Eukaryota</taxon>
        <taxon>Viridiplantae</taxon>
        <taxon>Streptophyta</taxon>
        <taxon>Embryophyta</taxon>
        <taxon>Tracheophyta</taxon>
        <taxon>Spermatophyta</taxon>
        <taxon>Magnoliopsida</taxon>
        <taxon>eudicotyledons</taxon>
        <taxon>Gunneridae</taxon>
        <taxon>Pentapetalae</taxon>
        <taxon>rosids</taxon>
        <taxon>fabids</taxon>
        <taxon>Fabales</taxon>
        <taxon>Fabaceae</taxon>
        <taxon>Papilionoideae</taxon>
        <taxon>50 kb inversion clade</taxon>
        <taxon>NPAAA clade</taxon>
        <taxon>indigoferoid/millettioid clade</taxon>
        <taxon>Phaseoleae</taxon>
        <taxon>Glycine</taxon>
        <taxon>Glycine subgen. Soja</taxon>
    </lineage>
</organism>
<evidence type="ECO:0000313" key="3">
    <source>
        <dbReference type="EMBL" id="KRH74859.1"/>
    </source>
</evidence>
<comment type="similarity">
    <text evidence="1">Belongs to the cytochrome P450 family.</text>
</comment>
<proteinExistence type="inferred from homology"/>
<sequence>MESVPTIVYYDGDMISSSERILFEYPSGSQVIRISENISLDALRKTIMDAIQGSPKASLNVNKEQEEVLRSKPSILALIDELDKLRQPLATALSEELQINDTSSQNPHHETEIENETLAESSGSIEPNSNSRNDVVVEDLLNFLYFGSLFDVKSDFVSTMLTRTHERGCCLTYDYVIDDATDLLGEKDLDSISALRGLLVSRPADSSFSHKSVLHCCVEHAKLWLAKSEQPIRPDADVTYAALREKLNNIMSSEYFTTTPEMKAPVEVAVAAAGGNYVSFHVPVHGFVVPVEVEQPVFQSQEKDEHDCFVVPFLSAVHLDENVYIGALYINPWRWMEPENEEKRNWRTSPFYAPFGGGARFCPGAELARL</sequence>
<feature type="compositionally biased region" description="Polar residues" evidence="2">
    <location>
        <begin position="118"/>
        <end position="130"/>
    </location>
</feature>
<dbReference type="EnsemblPlants" id="KRH74859">
    <property type="protein sequence ID" value="KRH74859"/>
    <property type="gene ID" value="GLYMA_01G047300"/>
</dbReference>
<protein>
    <recommendedName>
        <fullName evidence="6">Cytochrome P450</fullName>
    </recommendedName>
</protein>
<dbReference type="GO" id="GO:0004497">
    <property type="term" value="F:monooxygenase activity"/>
    <property type="evidence" value="ECO:0007669"/>
    <property type="project" value="UniProtKB-KW"/>
</dbReference>
<keyword evidence="1" id="KW-0349">Heme</keyword>
<gene>
    <name evidence="3" type="ORF">GLYMA_01G047300</name>
</gene>
<keyword evidence="1" id="KW-0503">Monooxygenase</keyword>
<dbReference type="InterPro" id="IPR017972">
    <property type="entry name" value="Cyt_P450_CS"/>
</dbReference>
<evidence type="ECO:0000313" key="5">
    <source>
        <dbReference type="Proteomes" id="UP000008827"/>
    </source>
</evidence>
<dbReference type="PANTHER" id="PTHR37736:SF1">
    <property type="entry name" value="GLYCINE-RICH PROTEIN"/>
    <property type="match status" value="1"/>
</dbReference>
<dbReference type="Gene3D" id="1.10.630.10">
    <property type="entry name" value="Cytochrome P450"/>
    <property type="match status" value="1"/>
</dbReference>
<accession>A0A0R0LDB9</accession>
<reference evidence="3" key="3">
    <citation type="submission" date="2018-07" db="EMBL/GenBank/DDBJ databases">
        <title>WGS assembly of Glycine max.</title>
        <authorList>
            <person name="Schmutz J."/>
            <person name="Cannon S."/>
            <person name="Schlueter J."/>
            <person name="Ma J."/>
            <person name="Mitros T."/>
            <person name="Nelson W."/>
            <person name="Hyten D."/>
            <person name="Song Q."/>
            <person name="Thelen J."/>
            <person name="Cheng J."/>
            <person name="Xu D."/>
            <person name="Hellsten U."/>
            <person name="May G."/>
            <person name="Yu Y."/>
            <person name="Sakurai T."/>
            <person name="Umezawa T."/>
            <person name="Bhattacharyya M."/>
            <person name="Sandhu D."/>
            <person name="Valliyodan B."/>
            <person name="Lindquist E."/>
            <person name="Peto M."/>
            <person name="Grant D."/>
            <person name="Shu S."/>
            <person name="Goodstein D."/>
            <person name="Barry K."/>
            <person name="Futrell-Griggs M."/>
            <person name="Abernathy B."/>
            <person name="Du J."/>
            <person name="Tian Z."/>
            <person name="Zhu L."/>
            <person name="Gill N."/>
            <person name="Joshi T."/>
            <person name="Libault M."/>
            <person name="Sethuraman A."/>
            <person name="Zhang X."/>
            <person name="Shinozaki K."/>
            <person name="Nguyen H."/>
            <person name="Wing R."/>
            <person name="Cregan P."/>
            <person name="Specht J."/>
            <person name="Grimwood J."/>
            <person name="Rokhsar D."/>
            <person name="Stacey G."/>
            <person name="Shoemaker R."/>
            <person name="Jackson S."/>
        </authorList>
    </citation>
    <scope>NUCLEOTIDE SEQUENCE</scope>
    <source>
        <tissue evidence="3">Callus</tissue>
    </source>
</reference>
<dbReference type="PROSITE" id="PS00086">
    <property type="entry name" value="CYTOCHROME_P450"/>
    <property type="match status" value="1"/>
</dbReference>
<keyword evidence="1" id="KW-0560">Oxidoreductase</keyword>
<feature type="region of interest" description="Disordered" evidence="2">
    <location>
        <begin position="97"/>
        <end position="130"/>
    </location>
</feature>
<evidence type="ECO:0000313" key="4">
    <source>
        <dbReference type="EnsemblPlants" id="KRH74859"/>
    </source>
</evidence>
<dbReference type="GO" id="GO:0016705">
    <property type="term" value="F:oxidoreductase activity, acting on paired donors, with incorporation or reduction of molecular oxygen"/>
    <property type="evidence" value="ECO:0007669"/>
    <property type="project" value="InterPro"/>
</dbReference>
<reference evidence="4" key="2">
    <citation type="submission" date="2018-02" db="UniProtKB">
        <authorList>
            <consortium name="EnsemblPlants"/>
        </authorList>
    </citation>
    <scope>IDENTIFICATION</scope>
    <source>
        <strain evidence="4">Williams 82</strain>
    </source>
</reference>
<dbReference type="InterPro" id="IPR036396">
    <property type="entry name" value="Cyt_P450_sf"/>
</dbReference>
<dbReference type="GO" id="GO:0020037">
    <property type="term" value="F:heme binding"/>
    <property type="evidence" value="ECO:0007669"/>
    <property type="project" value="InterPro"/>
</dbReference>
<dbReference type="Pfam" id="PF00067">
    <property type="entry name" value="p450"/>
    <property type="match status" value="1"/>
</dbReference>
<evidence type="ECO:0008006" key="6">
    <source>
        <dbReference type="Google" id="ProtNLM"/>
    </source>
</evidence>
<dbReference type="Gramene" id="KRH74859">
    <property type="protein sequence ID" value="KRH74859"/>
    <property type="gene ID" value="GLYMA_01G047300"/>
</dbReference>
<reference evidence="3 4" key="1">
    <citation type="journal article" date="2010" name="Nature">
        <title>Genome sequence of the palaeopolyploid soybean.</title>
        <authorList>
            <person name="Schmutz J."/>
            <person name="Cannon S.B."/>
            <person name="Schlueter J."/>
            <person name="Ma J."/>
            <person name="Mitros T."/>
            <person name="Nelson W."/>
            <person name="Hyten D.L."/>
            <person name="Song Q."/>
            <person name="Thelen J.J."/>
            <person name="Cheng J."/>
            <person name="Xu D."/>
            <person name="Hellsten U."/>
            <person name="May G.D."/>
            <person name="Yu Y."/>
            <person name="Sakurai T."/>
            <person name="Umezawa T."/>
            <person name="Bhattacharyya M.K."/>
            <person name="Sandhu D."/>
            <person name="Valliyodan B."/>
            <person name="Lindquist E."/>
            <person name="Peto M."/>
            <person name="Grant D."/>
            <person name="Shu S."/>
            <person name="Goodstein D."/>
            <person name="Barry K."/>
            <person name="Futrell-Griggs M."/>
            <person name="Abernathy B."/>
            <person name="Du J."/>
            <person name="Tian Z."/>
            <person name="Zhu L."/>
            <person name="Gill N."/>
            <person name="Joshi T."/>
            <person name="Libault M."/>
            <person name="Sethuraman A."/>
            <person name="Zhang X.-C."/>
            <person name="Shinozaki K."/>
            <person name="Nguyen H.T."/>
            <person name="Wing R.A."/>
            <person name="Cregan P."/>
            <person name="Specht J."/>
            <person name="Grimwood J."/>
            <person name="Rokhsar D."/>
            <person name="Stacey G."/>
            <person name="Shoemaker R.C."/>
            <person name="Jackson S.A."/>
        </authorList>
    </citation>
    <scope>NUCLEOTIDE SEQUENCE</scope>
    <source>
        <strain evidence="4">cv. Williams 82</strain>
        <tissue evidence="3">Callus</tissue>
    </source>
</reference>
<dbReference type="AlphaFoldDB" id="A0A0R0LDB9"/>
<dbReference type="PANTHER" id="PTHR37736">
    <property type="entry name" value="GLYCINE-RICH PROTEIN"/>
    <property type="match status" value="1"/>
</dbReference>
<keyword evidence="1" id="KW-0408">Iron</keyword>
<dbReference type="GO" id="GO:0005506">
    <property type="term" value="F:iron ion binding"/>
    <property type="evidence" value="ECO:0007669"/>
    <property type="project" value="InterPro"/>
</dbReference>
<dbReference type="FunCoup" id="A0A0R0LDB9">
    <property type="interactions" value="1774"/>
</dbReference>